<sequence>MRTAPLPVLRRCASLRRYSQRGSWWAEPTGRRASTLQPATAENAHGYERASTTAPKDRPQVPNHEAIISTHSAGASTAAQEDGTSSVTVAPEPKTPRLTSTAHRVMPKSAASTLPTAGDVEYTGSARRRSRAKVQFQSSSEAKYVATSAATATRHKPTKRVIGTAPRVPAPATAMAAIGSLVPFGRRPVQRTPDGRVDPRDIEPHRALACALEQALASMTACSDRQSINEAWLRYERMRHITGFLYAIDAHVFRRLLWMLTQRHDERRPGSMLYTETLCVEKARKERPAEDVVAWRDQQANRILMVIKDMRVRGLRPPFLAYRALMRDALWLTHAGRADWCYMEHDPLLRKALLLAHLTIFQQKRMAYHVALRDATTAALMAASRRVMRPGLRSRGVQVSPLVIQRALRRSRQDTIKDVHHRIAESQAVQASVSYAALLKAAQDSRQRALGMLVYNDMCRAGMPPEPHAERQFWSTVADRPSPRQDISLFAGMRRAIWCRVYEPHVPKPTADQLSSSQQQQRIQDHSHRTSWNATHRLLELDNLAVAMKLFASLDRDGIRLPVHLANQLIAQLCETGQLHAALRILGRLCGVSTRALMITGRRLTGAQNRPLTSRSSLPAGPRGRRTQSPVIPPPDLVVKERIPRWMHVSNRKNRATASLGPDATSFDTIANAYIDRGYMHLAMMVLRLSAHFGQGVTGIAGANIRLKLDLLQRWRRRWTIGPVPMLRLWRADTIRPMGSTVTMAELALDAWLARCQAAAKDKMRDDVREASPTTVVRQEHEAVPAPTTAETMLATKDHPANSIPPSLIWPDVTSYNLCLATLLIGDPDARVTAAAAARLLQRMRAHNVAPNVVTYNILLQLHARRRDLPACLRVLESMKTYRILPTTHTHATVAKYADPRWWRRRRHSSPSDASNLGSATTAAAAAMVPIHAQARRRQQQQR</sequence>
<evidence type="ECO:0000256" key="1">
    <source>
        <dbReference type="ARBA" id="ARBA00022737"/>
    </source>
</evidence>
<feature type="region of interest" description="Disordered" evidence="3">
    <location>
        <begin position="508"/>
        <end position="529"/>
    </location>
</feature>
<feature type="region of interest" description="Disordered" evidence="3">
    <location>
        <begin position="22"/>
        <end position="112"/>
    </location>
</feature>
<dbReference type="Proteomes" id="UP000271241">
    <property type="component" value="Unassembled WGS sequence"/>
</dbReference>
<dbReference type="PROSITE" id="PS51375">
    <property type="entry name" value="PPR"/>
    <property type="match status" value="1"/>
</dbReference>
<dbReference type="Pfam" id="PF13812">
    <property type="entry name" value="PPR_3"/>
    <property type="match status" value="1"/>
</dbReference>
<reference evidence="5" key="1">
    <citation type="journal article" date="2018" name="Nat. Microbiol.">
        <title>Leveraging single-cell genomics to expand the fungal tree of life.</title>
        <authorList>
            <person name="Ahrendt S.R."/>
            <person name="Quandt C.A."/>
            <person name="Ciobanu D."/>
            <person name="Clum A."/>
            <person name="Salamov A."/>
            <person name="Andreopoulos B."/>
            <person name="Cheng J.F."/>
            <person name="Woyke T."/>
            <person name="Pelin A."/>
            <person name="Henrissat B."/>
            <person name="Reynolds N.K."/>
            <person name="Benny G.L."/>
            <person name="Smith M.E."/>
            <person name="James T.Y."/>
            <person name="Grigoriev I.V."/>
        </authorList>
    </citation>
    <scope>NUCLEOTIDE SEQUENCE [LARGE SCALE GENOMIC DNA]</scope>
    <source>
        <strain evidence="5">RSA 1356</strain>
    </source>
</reference>
<proteinExistence type="predicted"/>
<feature type="compositionally biased region" description="Low complexity" evidence="3">
    <location>
        <begin position="512"/>
        <end position="522"/>
    </location>
</feature>
<dbReference type="NCBIfam" id="TIGR00756">
    <property type="entry name" value="PPR"/>
    <property type="match status" value="1"/>
</dbReference>
<gene>
    <name evidence="4" type="ORF">THASP1DRAFT_21424</name>
</gene>
<dbReference type="EMBL" id="KZ992432">
    <property type="protein sequence ID" value="RKP10925.1"/>
    <property type="molecule type" value="Genomic_DNA"/>
</dbReference>
<evidence type="ECO:0008006" key="6">
    <source>
        <dbReference type="Google" id="ProtNLM"/>
    </source>
</evidence>
<evidence type="ECO:0000313" key="4">
    <source>
        <dbReference type="EMBL" id="RKP10925.1"/>
    </source>
</evidence>
<name>A0A4P9XX43_9FUNG</name>
<evidence type="ECO:0000256" key="3">
    <source>
        <dbReference type="SAM" id="MobiDB-lite"/>
    </source>
</evidence>
<protein>
    <recommendedName>
        <fullName evidence="6">Pentacotripeptide-repeat region of PRORP domain-containing protein</fullName>
    </recommendedName>
</protein>
<accession>A0A4P9XX43</accession>
<evidence type="ECO:0000256" key="2">
    <source>
        <dbReference type="PROSITE-ProRule" id="PRU00708"/>
    </source>
</evidence>
<organism evidence="4 5">
    <name type="scientific">Thamnocephalis sphaerospora</name>
    <dbReference type="NCBI Taxonomy" id="78915"/>
    <lineage>
        <taxon>Eukaryota</taxon>
        <taxon>Fungi</taxon>
        <taxon>Fungi incertae sedis</taxon>
        <taxon>Zoopagomycota</taxon>
        <taxon>Zoopagomycotina</taxon>
        <taxon>Zoopagomycetes</taxon>
        <taxon>Zoopagales</taxon>
        <taxon>Sigmoideomycetaceae</taxon>
        <taxon>Thamnocephalis</taxon>
    </lineage>
</organism>
<evidence type="ECO:0000313" key="5">
    <source>
        <dbReference type="Proteomes" id="UP000271241"/>
    </source>
</evidence>
<feature type="compositionally biased region" description="Polar residues" evidence="3">
    <location>
        <begin position="69"/>
        <end position="88"/>
    </location>
</feature>
<feature type="compositionally biased region" description="Polar residues" evidence="3">
    <location>
        <begin position="608"/>
        <end position="617"/>
    </location>
</feature>
<keyword evidence="5" id="KW-1185">Reference proteome</keyword>
<feature type="repeat" description="PPR" evidence="2">
    <location>
        <begin position="852"/>
        <end position="886"/>
    </location>
</feature>
<dbReference type="GO" id="GO:0031930">
    <property type="term" value="P:mitochondria-nucleus signaling pathway"/>
    <property type="evidence" value="ECO:0007669"/>
    <property type="project" value="TreeGrafter"/>
</dbReference>
<feature type="region of interest" description="Disordered" evidence="3">
    <location>
        <begin position="608"/>
        <end position="634"/>
    </location>
</feature>
<dbReference type="PANTHER" id="PTHR47936">
    <property type="entry name" value="PPR_LONG DOMAIN-CONTAINING PROTEIN"/>
    <property type="match status" value="1"/>
</dbReference>
<dbReference type="PANTHER" id="PTHR47936:SF1">
    <property type="entry name" value="PENTATRICOPEPTIDE REPEAT-CONTAINING PROTEIN GUN1, CHLOROPLASTIC"/>
    <property type="match status" value="1"/>
</dbReference>
<dbReference type="Gene3D" id="1.25.40.10">
    <property type="entry name" value="Tetratricopeptide repeat domain"/>
    <property type="match status" value="2"/>
</dbReference>
<dbReference type="AlphaFoldDB" id="A0A4P9XX43"/>
<dbReference type="OrthoDB" id="185373at2759"/>
<dbReference type="InterPro" id="IPR011990">
    <property type="entry name" value="TPR-like_helical_dom_sf"/>
</dbReference>
<dbReference type="InterPro" id="IPR002885">
    <property type="entry name" value="PPR_rpt"/>
</dbReference>
<keyword evidence="1" id="KW-0677">Repeat</keyword>